<dbReference type="EMBL" id="CAADRA010007005">
    <property type="protein sequence ID" value="VFT98228.1"/>
    <property type="molecule type" value="Genomic_DNA"/>
</dbReference>
<dbReference type="InterPro" id="IPR006694">
    <property type="entry name" value="Fatty_acid_hydroxylase"/>
</dbReference>
<sequence>MHRLQTYGSLSALDPWWASYTAGTSNFDLAFWGTANIASLAAVGASFTCFLMDLQPSLRKYKLQPTIVPTLAQYGKCLKMALANQLIIHVPFMLTMLYLWGDLPVFSGSIPLPTLSSIVFEFAAFMLVEDFLFYWSHRFFHWKKIYKYVHKVHHEYTAPFGLAVMYTHPVEEISSSVAAMTGPLVFGSHIVCLWVWLVFRLLEGVESHSGYDFPFGLRTLFPFLNGPVRHDYHHEKFDCNFGSMFGFWDWICGTDAPFRSFQHEKASRGEYASFDLFDYLVSMTKRTKAVKLED</sequence>
<feature type="domain" description="Fatty acid hydroxylase" evidence="6">
    <location>
        <begin position="122"/>
        <end position="254"/>
    </location>
</feature>
<dbReference type="Pfam" id="PF04116">
    <property type="entry name" value="FA_hydroxylase"/>
    <property type="match status" value="1"/>
</dbReference>
<dbReference type="EMBL" id="VJMH01006979">
    <property type="protein sequence ID" value="KAF0686716.1"/>
    <property type="molecule type" value="Genomic_DNA"/>
</dbReference>
<dbReference type="GO" id="GO:0005506">
    <property type="term" value="F:iron ion binding"/>
    <property type="evidence" value="ECO:0007669"/>
    <property type="project" value="InterPro"/>
</dbReference>
<evidence type="ECO:0000259" key="6">
    <source>
        <dbReference type="Pfam" id="PF04116"/>
    </source>
</evidence>
<dbReference type="GO" id="GO:0016020">
    <property type="term" value="C:membrane"/>
    <property type="evidence" value="ECO:0007669"/>
    <property type="project" value="UniProtKB-SubCell"/>
</dbReference>
<keyword evidence="3 5" id="KW-1133">Transmembrane helix</keyword>
<dbReference type="Proteomes" id="UP000332933">
    <property type="component" value="Unassembled WGS sequence"/>
</dbReference>
<keyword evidence="4 5" id="KW-0472">Membrane</keyword>
<dbReference type="PANTHER" id="PTHR11863">
    <property type="entry name" value="STEROL DESATURASE"/>
    <property type="match status" value="1"/>
</dbReference>
<dbReference type="GO" id="GO:0008610">
    <property type="term" value="P:lipid biosynthetic process"/>
    <property type="evidence" value="ECO:0007669"/>
    <property type="project" value="InterPro"/>
</dbReference>
<dbReference type="AlphaFoldDB" id="A0A485LHV0"/>
<dbReference type="OrthoDB" id="408954at2759"/>
<keyword evidence="9" id="KW-1185">Reference proteome</keyword>
<proteinExistence type="predicted"/>
<organism evidence="8 9">
    <name type="scientific">Aphanomyces stellatus</name>
    <dbReference type="NCBI Taxonomy" id="120398"/>
    <lineage>
        <taxon>Eukaryota</taxon>
        <taxon>Sar</taxon>
        <taxon>Stramenopiles</taxon>
        <taxon>Oomycota</taxon>
        <taxon>Saprolegniomycetes</taxon>
        <taxon>Saprolegniales</taxon>
        <taxon>Verrucalvaceae</taxon>
        <taxon>Aphanomyces</taxon>
    </lineage>
</organism>
<feature type="transmembrane region" description="Helical" evidence="5">
    <location>
        <begin position="29"/>
        <end position="52"/>
    </location>
</feature>
<evidence type="ECO:0000256" key="4">
    <source>
        <dbReference type="ARBA" id="ARBA00023136"/>
    </source>
</evidence>
<evidence type="ECO:0000313" key="8">
    <source>
        <dbReference type="EMBL" id="VFT98228.1"/>
    </source>
</evidence>
<dbReference type="InterPro" id="IPR050307">
    <property type="entry name" value="Sterol_Desaturase_Related"/>
</dbReference>
<evidence type="ECO:0000256" key="5">
    <source>
        <dbReference type="SAM" id="Phobius"/>
    </source>
</evidence>
<evidence type="ECO:0000313" key="7">
    <source>
        <dbReference type="EMBL" id="KAF0686716.1"/>
    </source>
</evidence>
<feature type="transmembrane region" description="Helical" evidence="5">
    <location>
        <begin position="81"/>
        <end position="100"/>
    </location>
</feature>
<feature type="transmembrane region" description="Helical" evidence="5">
    <location>
        <begin position="112"/>
        <end position="135"/>
    </location>
</feature>
<reference evidence="7" key="2">
    <citation type="submission" date="2019-06" db="EMBL/GenBank/DDBJ databases">
        <title>Genomics analysis of Aphanomyces spp. identifies a new class of oomycete effector associated with host adaptation.</title>
        <authorList>
            <person name="Gaulin E."/>
        </authorList>
    </citation>
    <scope>NUCLEOTIDE SEQUENCE</scope>
    <source>
        <strain evidence="7">CBS 578.67</strain>
    </source>
</reference>
<reference evidence="8 9" key="1">
    <citation type="submission" date="2019-03" db="EMBL/GenBank/DDBJ databases">
        <authorList>
            <person name="Gaulin E."/>
            <person name="Dumas B."/>
        </authorList>
    </citation>
    <scope>NUCLEOTIDE SEQUENCE [LARGE SCALE GENOMIC DNA]</scope>
    <source>
        <strain evidence="8">CBS 568.67</strain>
    </source>
</reference>
<name>A0A485LHV0_9STRA</name>
<dbReference type="GO" id="GO:0016491">
    <property type="term" value="F:oxidoreductase activity"/>
    <property type="evidence" value="ECO:0007669"/>
    <property type="project" value="InterPro"/>
</dbReference>
<comment type="subcellular location">
    <subcellularLocation>
        <location evidence="1">Membrane</location>
    </subcellularLocation>
</comment>
<keyword evidence="2 5" id="KW-0812">Transmembrane</keyword>
<evidence type="ECO:0000256" key="3">
    <source>
        <dbReference type="ARBA" id="ARBA00022989"/>
    </source>
</evidence>
<evidence type="ECO:0000313" key="9">
    <source>
        <dbReference type="Proteomes" id="UP000332933"/>
    </source>
</evidence>
<accession>A0A485LHV0</accession>
<evidence type="ECO:0000256" key="1">
    <source>
        <dbReference type="ARBA" id="ARBA00004370"/>
    </source>
</evidence>
<gene>
    <name evidence="8" type="primary">Aste57867_21558</name>
    <name evidence="7" type="ORF">As57867_021489</name>
    <name evidence="8" type="ORF">ASTE57867_21558</name>
</gene>
<evidence type="ECO:0000256" key="2">
    <source>
        <dbReference type="ARBA" id="ARBA00022692"/>
    </source>
</evidence>
<protein>
    <submittedName>
        <fullName evidence="8">Aste57867_21558 protein</fullName>
    </submittedName>
</protein>